<proteinExistence type="predicted"/>
<keyword evidence="2" id="KW-0812">Transmembrane</keyword>
<dbReference type="VEuPathDB" id="ToxoDB:NCLIV_021640"/>
<sequence length="217" mass="22495">MARQATFIVALCVCGLAIAGLPRLASAGDLATEQHEGDIGYGVRAYAGVSNYDGDDDAAGNPVDSDVTDDAITDGEWPRVVSGQKPHTTQKGSLIKKLAVPVVGALTSYLVADRVLPELTSAEEEGTESIPGKKRVKTAVGIAALVAAAAFAGLGLARTFRHFVPKKSKTVASEDSALGNSEEQYVEGTVNGSSDPEQERAGGPLIPEGDEQEVDTE</sequence>
<dbReference type="EMBL" id="LN714481">
    <property type="protein sequence ID" value="CEL66347.1"/>
    <property type="molecule type" value="Genomic_DNA"/>
</dbReference>
<evidence type="ECO:0000256" key="1">
    <source>
        <dbReference type="SAM" id="MobiDB-lite"/>
    </source>
</evidence>
<dbReference type="EMBL" id="FR823388">
    <property type="protein sequence ID" value="CBZ52376.1"/>
    <property type="molecule type" value="Genomic_DNA"/>
</dbReference>
<dbReference type="GeneID" id="13444377"/>
<dbReference type="eggNOG" id="ENOG502TM9W">
    <property type="taxonomic scope" value="Eukaryota"/>
</dbReference>
<feature type="chain" id="PRO_5007655103" evidence="3">
    <location>
        <begin position="28"/>
        <end position="217"/>
    </location>
</feature>
<reference evidence="6" key="3">
    <citation type="journal article" date="2012" name="PLoS Pathog.">
        <title>Comparative genomics of the apicomplexan parasites Toxoplasma gondii and Neospora caninum: Coccidia differing in host range and transmission strategy.</title>
        <authorList>
            <person name="Reid A.J."/>
            <person name="Vermont S.J."/>
            <person name="Cotton J.A."/>
            <person name="Harris D."/>
            <person name="Hill-Cawthorne G.A."/>
            <person name="Konen-Waisman S."/>
            <person name="Latham S.M."/>
            <person name="Mourier T."/>
            <person name="Norton R."/>
            <person name="Quail M.A."/>
            <person name="Sanders M."/>
            <person name="Shanmugam D."/>
            <person name="Sohal A."/>
            <person name="Wasmuth J.D."/>
            <person name="Brunk B."/>
            <person name="Grigg M.E."/>
            <person name="Howard J.C."/>
            <person name="Parkinson J."/>
            <person name="Roos D.S."/>
            <person name="Trees A.J."/>
            <person name="Berriman M."/>
            <person name="Pain A."/>
            <person name="Wastling J.M."/>
        </authorList>
    </citation>
    <scope>NUCLEOTIDE SEQUENCE [LARGE SCALE GENOMIC DNA]</scope>
    <source>
        <strain evidence="6">Liverpool</strain>
    </source>
</reference>
<dbReference type="InterPro" id="IPR008120">
    <property type="entry name" value="Dense_granule_Gra7_protein"/>
</dbReference>
<evidence type="ECO:0000313" key="6">
    <source>
        <dbReference type="Proteomes" id="UP000007494"/>
    </source>
</evidence>
<keyword evidence="6" id="KW-1185">Reference proteome</keyword>
<feature type="compositionally biased region" description="Polar residues" evidence="1">
    <location>
        <begin position="171"/>
        <end position="183"/>
    </location>
</feature>
<feature type="signal peptide" evidence="3">
    <location>
        <begin position="1"/>
        <end position="27"/>
    </location>
</feature>
<reference evidence="4" key="1">
    <citation type="submission" date="2011-02" db="EMBL/GenBank/DDBJ databases">
        <authorList>
            <person name="Aslett M."/>
        </authorList>
    </citation>
    <scope>NUCLEOTIDE SEQUENCE</scope>
    <source>
        <strain evidence="4">Liverpool</strain>
    </source>
</reference>
<dbReference type="GO" id="GO:0005576">
    <property type="term" value="C:extracellular region"/>
    <property type="evidence" value="ECO:0007669"/>
    <property type="project" value="InterPro"/>
</dbReference>
<dbReference type="RefSeq" id="XP_003882408.1">
    <property type="nucleotide sequence ID" value="XM_003882359.1"/>
</dbReference>
<keyword evidence="2" id="KW-0472">Membrane</keyword>
<keyword evidence="2" id="KW-1133">Transmembrane helix</keyword>
<evidence type="ECO:0000256" key="2">
    <source>
        <dbReference type="SAM" id="Phobius"/>
    </source>
</evidence>
<dbReference type="PRINTS" id="PR01747">
    <property type="entry name" value="DENSEGRNULE7"/>
</dbReference>
<dbReference type="OrthoDB" id="10498830at2759"/>
<evidence type="ECO:0000313" key="5">
    <source>
        <dbReference type="EMBL" id="CEL66347.1"/>
    </source>
</evidence>
<accession>F0VF82</accession>
<organism evidence="4 6">
    <name type="scientific">Neospora caninum (strain Liverpool)</name>
    <dbReference type="NCBI Taxonomy" id="572307"/>
    <lineage>
        <taxon>Eukaryota</taxon>
        <taxon>Sar</taxon>
        <taxon>Alveolata</taxon>
        <taxon>Apicomplexa</taxon>
        <taxon>Conoidasida</taxon>
        <taxon>Coccidia</taxon>
        <taxon>Eucoccidiorida</taxon>
        <taxon>Eimeriorina</taxon>
        <taxon>Sarcocystidae</taxon>
        <taxon>Neospora</taxon>
    </lineage>
</organism>
<evidence type="ECO:0000256" key="3">
    <source>
        <dbReference type="SAM" id="SignalP"/>
    </source>
</evidence>
<dbReference type="Proteomes" id="UP000007494">
    <property type="component" value="Chromosome VIIa"/>
</dbReference>
<keyword evidence="3" id="KW-0732">Signal</keyword>
<feature type="transmembrane region" description="Helical" evidence="2">
    <location>
        <begin position="139"/>
        <end position="157"/>
    </location>
</feature>
<feature type="region of interest" description="Disordered" evidence="1">
    <location>
        <begin position="171"/>
        <end position="217"/>
    </location>
</feature>
<protein>
    <submittedName>
        <fullName evidence="5">Dense granule protein 7, putative</fullName>
    </submittedName>
</protein>
<gene>
    <name evidence="5" type="ORF">BN1204_021640</name>
    <name evidence="4" type="ORF">NCLIV_021640</name>
</gene>
<reference evidence="4" key="2">
    <citation type="submission" date="2011-03" db="EMBL/GenBank/DDBJ databases">
        <title>Comparative genomics and transcriptomics of Neospora caninum and Toxoplasma gondii.</title>
        <authorList>
            <person name="Reid A.J."/>
            <person name="Sohal A."/>
            <person name="Harris D."/>
            <person name="Quail M."/>
            <person name="Sanders M."/>
            <person name="Berriman M."/>
            <person name="Wastling J.M."/>
            <person name="Pain A."/>
        </authorList>
    </citation>
    <scope>NUCLEOTIDE SEQUENCE</scope>
    <source>
        <strain evidence="4">Liverpool</strain>
    </source>
</reference>
<feature type="compositionally biased region" description="Acidic residues" evidence="1">
    <location>
        <begin position="208"/>
        <end position="217"/>
    </location>
</feature>
<name>F0VF82_NEOCL</name>
<dbReference type="AlphaFoldDB" id="F0VF82"/>
<evidence type="ECO:0000313" key="4">
    <source>
        <dbReference type="EMBL" id="CBZ52376.1"/>
    </source>
</evidence>
<reference evidence="5" key="4">
    <citation type="journal article" date="2015" name="PLoS ONE">
        <title>Comprehensive Evaluation of Toxoplasma gondii VEG and Neospora caninum LIV Genomes with Tachyzoite Stage Transcriptome and Proteome Defines Novel Transcript Features.</title>
        <authorList>
            <person name="Ramaprasad A."/>
            <person name="Mourier T."/>
            <person name="Naeem R."/>
            <person name="Malas T.B."/>
            <person name="Moussa E."/>
            <person name="Panigrahi A."/>
            <person name="Vermont S.J."/>
            <person name="Otto T.D."/>
            <person name="Wastling J."/>
            <person name="Pain A."/>
        </authorList>
    </citation>
    <scope>NUCLEOTIDE SEQUENCE</scope>
    <source>
        <strain evidence="5">Liverpool</strain>
    </source>
</reference>
<dbReference type="InParanoid" id="F0VF82"/>